<gene>
    <name evidence="1" type="ORF">RRG08_045441</name>
</gene>
<proteinExistence type="predicted"/>
<protein>
    <submittedName>
        <fullName evidence="1">Uncharacterized protein</fullName>
    </submittedName>
</protein>
<sequence length="211" mass="23864">MCSPLVRPLYFHSSWNPHQLAATTTEIGIPQCFVTLVCGFCSSRARTPYTNKQAGRTAYRYYHLPIIPTFTLCFDRVKSRVVHRTKRYNLSALLSQYSNYPKVTEEQYRLNDPDSDVGTRILAVRHDKRLPIEQGAGAKFTLASNVFFPRSSESGLVYFNPSGSTLGSITMHSKCLCYSQSDVVLLKHEIGQYRFLSPEASHTDSLAVRDL</sequence>
<name>A0AAE1E5W9_9GAST</name>
<dbReference type="AlphaFoldDB" id="A0AAE1E5W9"/>
<evidence type="ECO:0000313" key="2">
    <source>
        <dbReference type="Proteomes" id="UP001283361"/>
    </source>
</evidence>
<dbReference type="Proteomes" id="UP001283361">
    <property type="component" value="Unassembled WGS sequence"/>
</dbReference>
<accession>A0AAE1E5W9</accession>
<reference evidence="1" key="1">
    <citation type="journal article" date="2023" name="G3 (Bethesda)">
        <title>A reference genome for the long-term kleptoplast-retaining sea slug Elysia crispata morphotype clarki.</title>
        <authorList>
            <person name="Eastman K.E."/>
            <person name="Pendleton A.L."/>
            <person name="Shaikh M.A."/>
            <person name="Suttiyut T."/>
            <person name="Ogas R."/>
            <person name="Tomko P."/>
            <person name="Gavelis G."/>
            <person name="Widhalm J.R."/>
            <person name="Wisecaver J.H."/>
        </authorList>
    </citation>
    <scope>NUCLEOTIDE SEQUENCE</scope>
    <source>
        <strain evidence="1">ECLA1</strain>
    </source>
</reference>
<keyword evidence="2" id="KW-1185">Reference proteome</keyword>
<organism evidence="1 2">
    <name type="scientific">Elysia crispata</name>
    <name type="common">lettuce slug</name>
    <dbReference type="NCBI Taxonomy" id="231223"/>
    <lineage>
        <taxon>Eukaryota</taxon>
        <taxon>Metazoa</taxon>
        <taxon>Spiralia</taxon>
        <taxon>Lophotrochozoa</taxon>
        <taxon>Mollusca</taxon>
        <taxon>Gastropoda</taxon>
        <taxon>Heterobranchia</taxon>
        <taxon>Euthyneura</taxon>
        <taxon>Panpulmonata</taxon>
        <taxon>Sacoglossa</taxon>
        <taxon>Placobranchoidea</taxon>
        <taxon>Plakobranchidae</taxon>
        <taxon>Elysia</taxon>
    </lineage>
</organism>
<dbReference type="EMBL" id="JAWDGP010001056">
    <property type="protein sequence ID" value="KAK3795451.1"/>
    <property type="molecule type" value="Genomic_DNA"/>
</dbReference>
<comment type="caution">
    <text evidence="1">The sequence shown here is derived from an EMBL/GenBank/DDBJ whole genome shotgun (WGS) entry which is preliminary data.</text>
</comment>
<evidence type="ECO:0000313" key="1">
    <source>
        <dbReference type="EMBL" id="KAK3795451.1"/>
    </source>
</evidence>